<dbReference type="PANTHER" id="PTHR35040">
    <property type="match status" value="1"/>
</dbReference>
<dbReference type="PANTHER" id="PTHR35040:SF7">
    <property type="entry name" value="FIBRONECTIN TYPE-III DOMAIN-CONTAINING PROTEIN-RELATED"/>
    <property type="match status" value="1"/>
</dbReference>
<dbReference type="Pfam" id="PF00041">
    <property type="entry name" value="fn3"/>
    <property type="match status" value="1"/>
</dbReference>
<feature type="domain" description="Fibronectin type-III" evidence="3">
    <location>
        <begin position="535"/>
        <end position="610"/>
    </location>
</feature>
<dbReference type="CDD" id="cd00063">
    <property type="entry name" value="FN3"/>
    <property type="match status" value="1"/>
</dbReference>
<dbReference type="InterPro" id="IPR013783">
    <property type="entry name" value="Ig-like_fold"/>
</dbReference>
<dbReference type="InterPro" id="IPR003961">
    <property type="entry name" value="FN3_dom"/>
</dbReference>
<keyword evidence="2" id="KW-0119">Carbohydrate metabolism</keyword>
<dbReference type="EMBL" id="CP031194">
    <property type="protein sequence ID" value="AXG81010.1"/>
    <property type="molecule type" value="Genomic_DNA"/>
</dbReference>
<dbReference type="InterPro" id="IPR021986">
    <property type="entry name" value="Spherulin4"/>
</dbReference>
<keyword evidence="1" id="KW-0326">Glycosidase</keyword>
<organism evidence="4 5">
    <name type="scientific">Streptomyces paludis</name>
    <dbReference type="NCBI Taxonomy" id="2282738"/>
    <lineage>
        <taxon>Bacteria</taxon>
        <taxon>Bacillati</taxon>
        <taxon>Actinomycetota</taxon>
        <taxon>Actinomycetes</taxon>
        <taxon>Kitasatosporales</taxon>
        <taxon>Streptomycetaceae</taxon>
        <taxon>Streptomyces</taxon>
    </lineage>
</organism>
<evidence type="ECO:0000259" key="3">
    <source>
        <dbReference type="SMART" id="SM00060"/>
    </source>
</evidence>
<dbReference type="GO" id="GO:0000272">
    <property type="term" value="P:polysaccharide catabolic process"/>
    <property type="evidence" value="ECO:0007669"/>
    <property type="project" value="UniProtKB-KW"/>
</dbReference>
<evidence type="ECO:0000313" key="5">
    <source>
        <dbReference type="Proteomes" id="UP000253868"/>
    </source>
</evidence>
<accession>A0A345HWD6</accession>
<dbReference type="KEGG" id="spad:DVK44_28780"/>
<dbReference type="SMART" id="SM00060">
    <property type="entry name" value="FN3"/>
    <property type="match status" value="1"/>
</dbReference>
<keyword evidence="2" id="KW-0624">Polysaccharide degradation</keyword>
<reference evidence="5" key="1">
    <citation type="submission" date="2018-07" db="EMBL/GenBank/DDBJ databases">
        <authorList>
            <person name="Zhao J."/>
        </authorList>
    </citation>
    <scope>NUCLEOTIDE SEQUENCE [LARGE SCALE GENOMIC DNA]</scope>
    <source>
        <strain evidence="5">GSSD-12</strain>
    </source>
</reference>
<dbReference type="Proteomes" id="UP000253868">
    <property type="component" value="Chromosome"/>
</dbReference>
<name>A0A345HWD6_9ACTN</name>
<keyword evidence="5" id="KW-1185">Reference proteome</keyword>
<dbReference type="OrthoDB" id="3311125at2"/>
<proteinExistence type="predicted"/>
<dbReference type="Gene3D" id="2.60.40.10">
    <property type="entry name" value="Immunoglobulins"/>
    <property type="match status" value="1"/>
</dbReference>
<evidence type="ECO:0000256" key="1">
    <source>
        <dbReference type="ARBA" id="ARBA00023295"/>
    </source>
</evidence>
<evidence type="ECO:0000313" key="4">
    <source>
        <dbReference type="EMBL" id="AXG81010.1"/>
    </source>
</evidence>
<dbReference type="SUPFAM" id="SSF49265">
    <property type="entry name" value="Fibronectin type III"/>
    <property type="match status" value="1"/>
</dbReference>
<sequence>MLSGVAVTAPPARAAAAAEDFTLSLNAAELGLDPAVIRRTVPEIQAEISKAGSLSASLKQSMTDNPVTKSGYDDDDWVDFKGSLSSASDGSSMTLTVPGSEIQASASWWAKFGAMVVGGLAGYGLRMLCIGGLTSSGVGAATIPLICTPLGGASAGFFASVITHAIDKDLDTATAWRDIVLATLAGMALGYLWEKYFVGFAKEYLPAAFKKLGTWLASKVPSIGSRFGTPLAEAARETSGIMIELEELLDEAMAEWGSEAGSSQMVAIASYIHPGADPAAWNRLIGARSDKVSVMVANVLNGPDSKRNSAWADVINRGHASGKRVLGYVPTGYLGHTGITTRLGSTSMADWIAQIQQDVDAWYELYGDSIGGIFFDEGYNVCGIDNDYANFYKEINRYAKVRHPGAMTVLNPGTVVPQCYEDTADVLMTYESDYAAYYGRNSNAALNYKPLDWTPADPSKIWHIIYDVPASEVARVAATSKERGAGYIQITDDIMPNPYDTLPSGDYWTAHQNAVSGGVPIIAPPSPYSDTQGPPIEPATDLTVTKVDYTSVSLSWTRSTTGIARYYIVLNGKTVASLPGRFHTTTIGGLNPGGNTYTLSVVAQNFYGTVAPSSNTVSAKTLTLTGGKTVTNAKVTRSGGNVTYSADFLVPYSFHRVYVSPTVKPASCWLIATDSPADPFCGTWVIENTTLLSYAGATSGQWSWNPIAYVPPTINGYTYSWTVKASDVVGSSDYISFQGEGYGPLTNVYTAK</sequence>
<dbReference type="Pfam" id="PF12138">
    <property type="entry name" value="Spherulin4"/>
    <property type="match status" value="1"/>
</dbReference>
<evidence type="ECO:0000256" key="2">
    <source>
        <dbReference type="ARBA" id="ARBA00023326"/>
    </source>
</evidence>
<dbReference type="AlphaFoldDB" id="A0A345HWD6"/>
<protein>
    <recommendedName>
        <fullName evidence="3">Fibronectin type-III domain-containing protein</fullName>
    </recommendedName>
</protein>
<dbReference type="InterPro" id="IPR036116">
    <property type="entry name" value="FN3_sf"/>
</dbReference>
<keyword evidence="1" id="KW-0378">Hydrolase</keyword>
<gene>
    <name evidence="4" type="ORF">DVK44_28780</name>
</gene>
<dbReference type="GO" id="GO:0016798">
    <property type="term" value="F:hydrolase activity, acting on glycosyl bonds"/>
    <property type="evidence" value="ECO:0007669"/>
    <property type="project" value="UniProtKB-KW"/>
</dbReference>